<dbReference type="InterPro" id="IPR003615">
    <property type="entry name" value="HNH_nuc"/>
</dbReference>
<sequence>RANIYARDNFECLYCGHGFESQDLTFDHVVPKRYGGKTEWANIVTACYKCNRIKGGRTLKEAGLKLLKKPVKPDWVPFLMITIRIRSVPDSWRDYLYWNLELEDS</sequence>
<protein>
    <recommendedName>
        <fullName evidence="1">HNH nuclease domain-containing protein</fullName>
    </recommendedName>
</protein>
<proteinExistence type="predicted"/>
<comment type="caution">
    <text evidence="2">The sequence shown here is derived from an EMBL/GenBank/DDBJ whole genome shotgun (WGS) entry which is preliminary data.</text>
</comment>
<dbReference type="Gene3D" id="1.10.30.50">
    <property type="match status" value="1"/>
</dbReference>
<dbReference type="AlphaFoldDB" id="X0SPL6"/>
<name>X0SPL6_9ZZZZ</name>
<reference evidence="2" key="1">
    <citation type="journal article" date="2014" name="Front. Microbiol.">
        <title>High frequency of phylogenetically diverse reductive dehalogenase-homologous genes in deep subseafloor sedimentary metagenomes.</title>
        <authorList>
            <person name="Kawai M."/>
            <person name="Futagami T."/>
            <person name="Toyoda A."/>
            <person name="Takaki Y."/>
            <person name="Nishi S."/>
            <person name="Hori S."/>
            <person name="Arai W."/>
            <person name="Tsubouchi T."/>
            <person name="Morono Y."/>
            <person name="Uchiyama I."/>
            <person name="Ito T."/>
            <person name="Fujiyama A."/>
            <person name="Inagaki F."/>
            <person name="Takami H."/>
        </authorList>
    </citation>
    <scope>NUCLEOTIDE SEQUENCE</scope>
    <source>
        <strain evidence="2">Expedition CK06-06</strain>
    </source>
</reference>
<evidence type="ECO:0000259" key="1">
    <source>
        <dbReference type="SMART" id="SM00507"/>
    </source>
</evidence>
<feature type="non-terminal residue" evidence="2">
    <location>
        <position position="1"/>
    </location>
</feature>
<dbReference type="CDD" id="cd00085">
    <property type="entry name" value="HNHc"/>
    <property type="match status" value="1"/>
</dbReference>
<dbReference type="Pfam" id="PF14279">
    <property type="entry name" value="HNH_5"/>
    <property type="match status" value="1"/>
</dbReference>
<dbReference type="EMBL" id="BARS01007429">
    <property type="protein sequence ID" value="GAF82994.1"/>
    <property type="molecule type" value="Genomic_DNA"/>
</dbReference>
<dbReference type="PANTHER" id="PTHR33877:SF2">
    <property type="entry name" value="OS07G0170200 PROTEIN"/>
    <property type="match status" value="1"/>
</dbReference>
<gene>
    <name evidence="2" type="ORF">S01H1_14301</name>
</gene>
<organism evidence="2">
    <name type="scientific">marine sediment metagenome</name>
    <dbReference type="NCBI Taxonomy" id="412755"/>
    <lineage>
        <taxon>unclassified sequences</taxon>
        <taxon>metagenomes</taxon>
        <taxon>ecological metagenomes</taxon>
    </lineage>
</organism>
<feature type="domain" description="HNH nuclease" evidence="1">
    <location>
        <begin position="1"/>
        <end position="52"/>
    </location>
</feature>
<dbReference type="SMART" id="SM00507">
    <property type="entry name" value="HNHc"/>
    <property type="match status" value="1"/>
</dbReference>
<dbReference type="PANTHER" id="PTHR33877">
    <property type="entry name" value="SLL1193 PROTEIN"/>
    <property type="match status" value="1"/>
</dbReference>
<accession>X0SPL6</accession>
<evidence type="ECO:0000313" key="2">
    <source>
        <dbReference type="EMBL" id="GAF82994.1"/>
    </source>
</evidence>
<dbReference type="InterPro" id="IPR029471">
    <property type="entry name" value="HNH_5"/>
</dbReference>
<dbReference type="InterPro" id="IPR052892">
    <property type="entry name" value="NA-targeting_endonuclease"/>
</dbReference>